<dbReference type="Pfam" id="PF02518">
    <property type="entry name" value="HATPase_c"/>
    <property type="match status" value="1"/>
</dbReference>
<dbReference type="PANTHER" id="PTHR42878:SF14">
    <property type="entry name" value="OSMOLARITY TWO-COMPONENT SYSTEM PROTEIN SSK1"/>
    <property type="match status" value="1"/>
</dbReference>
<dbReference type="SMART" id="SM00387">
    <property type="entry name" value="HATPase_c"/>
    <property type="match status" value="1"/>
</dbReference>
<evidence type="ECO:0000313" key="7">
    <source>
        <dbReference type="Proteomes" id="UP000246964"/>
    </source>
</evidence>
<name>A0A317Q0H0_9GAMM</name>
<evidence type="ECO:0000256" key="4">
    <source>
        <dbReference type="ARBA" id="ARBA00022777"/>
    </source>
</evidence>
<dbReference type="GO" id="GO:0030295">
    <property type="term" value="F:protein kinase activator activity"/>
    <property type="evidence" value="ECO:0007669"/>
    <property type="project" value="TreeGrafter"/>
</dbReference>
<comment type="catalytic activity">
    <reaction evidence="1">
        <text>ATP + protein L-histidine = ADP + protein N-phospho-L-histidine.</text>
        <dbReference type="EC" id="2.7.13.3"/>
    </reaction>
</comment>
<dbReference type="InterPro" id="IPR003594">
    <property type="entry name" value="HATPase_dom"/>
</dbReference>
<sequence length="293" mass="32924">MNIEKLLIELRNLSPDKQIESLKALRETATTAEKKLIKTAAEDAGAPWLKNALLDIANSNNVRTNQKVEKPDPEEVFDKDAVKSEAVSDSIGQMIHELDPILGSIRIFAEREIDNFEQSKTKLELEKLIEVIEIFEEWRKAEQSPIFREVNIFGVISKEADRFASKSKVEIQIQVPKNLVCTTSSALLRIIISNALRNAVESSNQLTVREKHPIIVRGSATDSSIWFSVIDDGIGLQDKTELLLRSRHTTKPGNRGLGLAIIEKAVRSLGGQWRLSNSIPYGAELFFEIPRRD</sequence>
<dbReference type="EMBL" id="QGTT01000022">
    <property type="protein sequence ID" value="PWW08884.1"/>
    <property type="molecule type" value="Genomic_DNA"/>
</dbReference>
<dbReference type="AlphaFoldDB" id="A0A317Q0H0"/>
<keyword evidence="7" id="KW-1185">Reference proteome</keyword>
<dbReference type="GO" id="GO:0004673">
    <property type="term" value="F:protein histidine kinase activity"/>
    <property type="evidence" value="ECO:0007669"/>
    <property type="project" value="UniProtKB-EC"/>
</dbReference>
<keyword evidence="4 6" id="KW-0418">Kinase</keyword>
<accession>A0A317Q0H0</accession>
<dbReference type="PROSITE" id="PS50109">
    <property type="entry name" value="HIS_KIN"/>
    <property type="match status" value="1"/>
</dbReference>
<dbReference type="PRINTS" id="PR00344">
    <property type="entry name" value="BCTRLSENSOR"/>
</dbReference>
<dbReference type="InterPro" id="IPR004358">
    <property type="entry name" value="Sig_transdc_His_kin-like_C"/>
</dbReference>
<protein>
    <recommendedName>
        <fullName evidence="2">histidine kinase</fullName>
        <ecNumber evidence="2">2.7.13.3</ecNumber>
    </recommendedName>
</protein>
<evidence type="ECO:0000256" key="2">
    <source>
        <dbReference type="ARBA" id="ARBA00012438"/>
    </source>
</evidence>
<keyword evidence="3" id="KW-0808">Transferase</keyword>
<reference evidence="6 7" key="1">
    <citation type="submission" date="2018-05" db="EMBL/GenBank/DDBJ databases">
        <title>Freshwater and sediment microbial communities from various areas in North America, analyzing microbe dynamics in response to fracking.</title>
        <authorList>
            <person name="Lamendella R."/>
        </authorList>
    </citation>
    <scope>NUCLEOTIDE SEQUENCE [LARGE SCALE GENOMIC DNA]</scope>
    <source>
        <strain evidence="6 7">125B1</strain>
    </source>
</reference>
<gene>
    <name evidence="6" type="ORF">DET45_12230</name>
</gene>
<dbReference type="RefSeq" id="WP_110076859.1">
    <property type="nucleotide sequence ID" value="NZ_QGTT01000022.1"/>
</dbReference>
<organism evidence="6 7">
    <name type="scientific">Pseudidiomarina maritima</name>
    <dbReference type="NCBI Taxonomy" id="519453"/>
    <lineage>
        <taxon>Bacteria</taxon>
        <taxon>Pseudomonadati</taxon>
        <taxon>Pseudomonadota</taxon>
        <taxon>Gammaproteobacteria</taxon>
        <taxon>Alteromonadales</taxon>
        <taxon>Idiomarinaceae</taxon>
        <taxon>Pseudidiomarina</taxon>
    </lineage>
</organism>
<evidence type="ECO:0000313" key="6">
    <source>
        <dbReference type="EMBL" id="PWW08884.1"/>
    </source>
</evidence>
<dbReference type="InterPro" id="IPR050351">
    <property type="entry name" value="BphY/WalK/GraS-like"/>
</dbReference>
<evidence type="ECO:0000256" key="1">
    <source>
        <dbReference type="ARBA" id="ARBA00000085"/>
    </source>
</evidence>
<dbReference type="OrthoDB" id="9804645at2"/>
<dbReference type="PANTHER" id="PTHR42878">
    <property type="entry name" value="TWO-COMPONENT HISTIDINE KINASE"/>
    <property type="match status" value="1"/>
</dbReference>
<evidence type="ECO:0000256" key="3">
    <source>
        <dbReference type="ARBA" id="ARBA00022679"/>
    </source>
</evidence>
<dbReference type="SUPFAM" id="SSF55874">
    <property type="entry name" value="ATPase domain of HSP90 chaperone/DNA topoisomerase II/histidine kinase"/>
    <property type="match status" value="1"/>
</dbReference>
<dbReference type="InterPro" id="IPR005467">
    <property type="entry name" value="His_kinase_dom"/>
</dbReference>
<dbReference type="Gene3D" id="3.30.565.10">
    <property type="entry name" value="Histidine kinase-like ATPase, C-terminal domain"/>
    <property type="match status" value="1"/>
</dbReference>
<dbReference type="EC" id="2.7.13.3" evidence="2"/>
<dbReference type="GO" id="GO:0000156">
    <property type="term" value="F:phosphorelay response regulator activity"/>
    <property type="evidence" value="ECO:0007669"/>
    <property type="project" value="TreeGrafter"/>
</dbReference>
<dbReference type="Proteomes" id="UP000246964">
    <property type="component" value="Unassembled WGS sequence"/>
</dbReference>
<evidence type="ECO:0000259" key="5">
    <source>
        <dbReference type="PROSITE" id="PS50109"/>
    </source>
</evidence>
<dbReference type="InterPro" id="IPR036890">
    <property type="entry name" value="HATPase_C_sf"/>
</dbReference>
<comment type="caution">
    <text evidence="6">The sequence shown here is derived from an EMBL/GenBank/DDBJ whole genome shotgun (WGS) entry which is preliminary data.</text>
</comment>
<feature type="domain" description="Histidine kinase" evidence="5">
    <location>
        <begin position="93"/>
        <end position="293"/>
    </location>
</feature>
<proteinExistence type="predicted"/>
<dbReference type="GO" id="GO:0007234">
    <property type="term" value="P:osmosensory signaling via phosphorelay pathway"/>
    <property type="evidence" value="ECO:0007669"/>
    <property type="project" value="TreeGrafter"/>
</dbReference>